<accession>A0A1D8FVN5</accession>
<gene>
    <name evidence="6" type="ORF">A4G23_00060</name>
</gene>
<evidence type="ECO:0000256" key="4">
    <source>
        <dbReference type="SAM" id="MobiDB-lite"/>
    </source>
</evidence>
<dbReference type="InterPro" id="IPR000792">
    <property type="entry name" value="Tscrpt_reg_LuxR_C"/>
</dbReference>
<keyword evidence="2" id="KW-0238">DNA-binding</keyword>
<feature type="compositionally biased region" description="Pro residues" evidence="4">
    <location>
        <begin position="11"/>
        <end position="21"/>
    </location>
</feature>
<dbReference type="PRINTS" id="PR00038">
    <property type="entry name" value="HTHLUXR"/>
</dbReference>
<feature type="compositionally biased region" description="Low complexity" evidence="4">
    <location>
        <begin position="22"/>
        <end position="42"/>
    </location>
</feature>
<dbReference type="SMART" id="SM00421">
    <property type="entry name" value="HTH_LUXR"/>
    <property type="match status" value="1"/>
</dbReference>
<evidence type="ECO:0000256" key="3">
    <source>
        <dbReference type="ARBA" id="ARBA00023163"/>
    </source>
</evidence>
<reference evidence="6 7" key="1">
    <citation type="submission" date="2016-09" db="EMBL/GenBank/DDBJ databases">
        <title>Streptomyces rubrolavendulae MJM4426 Genome sequencing and assembly.</title>
        <authorList>
            <person name="Kim J.-G."/>
        </authorList>
    </citation>
    <scope>NUCLEOTIDE SEQUENCE [LARGE SCALE GENOMIC DNA]</scope>
    <source>
        <strain evidence="6 7">MJM4426</strain>
    </source>
</reference>
<dbReference type="InterPro" id="IPR039420">
    <property type="entry name" value="WalR-like"/>
</dbReference>
<keyword evidence="7" id="KW-1185">Reference proteome</keyword>
<evidence type="ECO:0000313" key="7">
    <source>
        <dbReference type="Proteomes" id="UP000095349"/>
    </source>
</evidence>
<keyword evidence="3" id="KW-0804">Transcription</keyword>
<organism evidence="6 7">
    <name type="scientific">Streptomyces rubrolavendulae</name>
    <dbReference type="NCBI Taxonomy" id="285473"/>
    <lineage>
        <taxon>Bacteria</taxon>
        <taxon>Bacillati</taxon>
        <taxon>Actinomycetota</taxon>
        <taxon>Actinomycetes</taxon>
        <taxon>Kitasatosporales</taxon>
        <taxon>Streptomycetaceae</taxon>
        <taxon>Streptomyces</taxon>
    </lineage>
</organism>
<evidence type="ECO:0000313" key="6">
    <source>
        <dbReference type="EMBL" id="AOT57274.1"/>
    </source>
</evidence>
<protein>
    <submittedName>
        <fullName evidence="6">Bacterial regulatory protein, luxR family</fullName>
    </submittedName>
</protein>
<dbReference type="InterPro" id="IPR036388">
    <property type="entry name" value="WH-like_DNA-bd_sf"/>
</dbReference>
<dbReference type="EMBL" id="CP017316">
    <property type="protein sequence ID" value="AOT57274.1"/>
    <property type="molecule type" value="Genomic_DNA"/>
</dbReference>
<dbReference type="InterPro" id="IPR016032">
    <property type="entry name" value="Sig_transdc_resp-reg_C-effctor"/>
</dbReference>
<keyword evidence="1" id="KW-0805">Transcription regulation</keyword>
<dbReference type="GO" id="GO:0006355">
    <property type="term" value="P:regulation of DNA-templated transcription"/>
    <property type="evidence" value="ECO:0007669"/>
    <property type="project" value="InterPro"/>
</dbReference>
<proteinExistence type="predicted"/>
<dbReference type="PANTHER" id="PTHR43214">
    <property type="entry name" value="TWO-COMPONENT RESPONSE REGULATOR"/>
    <property type="match status" value="1"/>
</dbReference>
<dbReference type="Proteomes" id="UP000095349">
    <property type="component" value="Chromosome"/>
</dbReference>
<name>A0A1D8FVN5_9ACTN</name>
<feature type="compositionally biased region" description="Basic and acidic residues" evidence="4">
    <location>
        <begin position="47"/>
        <end position="64"/>
    </location>
</feature>
<dbReference type="CDD" id="cd06170">
    <property type="entry name" value="LuxR_C_like"/>
    <property type="match status" value="1"/>
</dbReference>
<feature type="region of interest" description="Disordered" evidence="4">
    <location>
        <begin position="1"/>
        <end position="143"/>
    </location>
</feature>
<dbReference type="RefSeq" id="WP_237282104.1">
    <property type="nucleotide sequence ID" value="NZ_CP017316.1"/>
</dbReference>
<dbReference type="PANTHER" id="PTHR43214:SF24">
    <property type="entry name" value="TRANSCRIPTIONAL REGULATORY PROTEIN NARL-RELATED"/>
    <property type="match status" value="1"/>
</dbReference>
<evidence type="ECO:0000256" key="1">
    <source>
        <dbReference type="ARBA" id="ARBA00023015"/>
    </source>
</evidence>
<dbReference type="GO" id="GO:0003677">
    <property type="term" value="F:DNA binding"/>
    <property type="evidence" value="ECO:0007669"/>
    <property type="project" value="UniProtKB-KW"/>
</dbReference>
<evidence type="ECO:0000256" key="2">
    <source>
        <dbReference type="ARBA" id="ARBA00023125"/>
    </source>
</evidence>
<sequence>MSPRNRHRPPAGRPAAPPPGTREPSGRSAPAGASAGVPAAESADADADARAGRPADDPAGERARGRAAYEALVQRMAGSGETRGGEAGGEGAAPRGGKGGGPAPGGTGALPGSTAAAPGSAPEPGRTAAARGSTAPASGGLPRDVRRWLAERRLLDEAHGQVRSPQRALHDLVAEHRSRIDRYREELHRGLDAVDDVLRLLPGMAPTRWETVEAEFFEDRGRLRDRLEDLDALCREQLLCMRTAFPGRDVLEAGLTSDVRLLERGVDLRVLVAARALRGTGVARYLSALMDHGARVRVASTVPLHLNVFDRAVTVMAVGAADGRHETSGDVILHSARLADSFVRVFEHHWATGHPAASTVRRPGTGGAPEDYSPREREVLALLAAGAKDEAIARRLGCSERTLRRLLTGLVAKLGADSRFAAGVQAVRLGLID</sequence>
<dbReference type="Gene3D" id="1.10.10.10">
    <property type="entry name" value="Winged helix-like DNA-binding domain superfamily/Winged helix DNA-binding domain"/>
    <property type="match status" value="1"/>
</dbReference>
<dbReference type="PROSITE" id="PS50043">
    <property type="entry name" value="HTH_LUXR_2"/>
    <property type="match status" value="1"/>
</dbReference>
<feature type="compositionally biased region" description="Low complexity" evidence="4">
    <location>
        <begin position="110"/>
        <end position="126"/>
    </location>
</feature>
<dbReference type="AlphaFoldDB" id="A0A1D8FVN5"/>
<dbReference type="KEGG" id="srn:A4G23_00060"/>
<feature type="compositionally biased region" description="Gly residues" evidence="4">
    <location>
        <begin position="81"/>
        <end position="109"/>
    </location>
</feature>
<evidence type="ECO:0000259" key="5">
    <source>
        <dbReference type="PROSITE" id="PS50043"/>
    </source>
</evidence>
<dbReference type="Pfam" id="PF00196">
    <property type="entry name" value="GerE"/>
    <property type="match status" value="1"/>
</dbReference>
<dbReference type="PATRIC" id="fig|285473.5.peg.70"/>
<feature type="compositionally biased region" description="Basic residues" evidence="4">
    <location>
        <begin position="1"/>
        <end position="10"/>
    </location>
</feature>
<dbReference type="SUPFAM" id="SSF46894">
    <property type="entry name" value="C-terminal effector domain of the bipartite response regulators"/>
    <property type="match status" value="1"/>
</dbReference>
<feature type="domain" description="HTH luxR-type" evidence="5">
    <location>
        <begin position="365"/>
        <end position="430"/>
    </location>
</feature>
<dbReference type="STRING" id="285473.A4G23_00060"/>
<dbReference type="Gene3D" id="3.30.870.10">
    <property type="entry name" value="Endonuclease Chain A"/>
    <property type="match status" value="1"/>
</dbReference>